<feature type="domain" description="G-protein coupled receptors family 1 profile" evidence="10">
    <location>
        <begin position="39"/>
        <end position="463"/>
    </location>
</feature>
<dbReference type="Pfam" id="PF00001">
    <property type="entry name" value="7tm_1"/>
    <property type="match status" value="1"/>
</dbReference>
<keyword evidence="3 9" id="KW-0812">Transmembrane</keyword>
<feature type="transmembrane region" description="Helical" evidence="9">
    <location>
        <begin position="146"/>
        <end position="166"/>
    </location>
</feature>
<evidence type="ECO:0000256" key="3">
    <source>
        <dbReference type="ARBA" id="ARBA00022692"/>
    </source>
</evidence>
<dbReference type="PROSITE" id="PS50262">
    <property type="entry name" value="G_PROTEIN_RECEP_F1_2"/>
    <property type="match status" value="1"/>
</dbReference>
<comment type="subcellular location">
    <subcellularLocation>
        <location evidence="1">Cell membrane</location>
        <topology evidence="1">Multi-pass membrane protein</topology>
    </subcellularLocation>
</comment>
<evidence type="ECO:0000256" key="4">
    <source>
        <dbReference type="ARBA" id="ARBA00022989"/>
    </source>
</evidence>
<dbReference type="Gene3D" id="1.20.1070.10">
    <property type="entry name" value="Rhodopsin 7-helix transmembrane proteins"/>
    <property type="match status" value="2"/>
</dbReference>
<feature type="transmembrane region" description="Helical" evidence="9">
    <location>
        <begin position="401"/>
        <end position="426"/>
    </location>
</feature>
<evidence type="ECO:0000259" key="10">
    <source>
        <dbReference type="PROSITE" id="PS50262"/>
    </source>
</evidence>
<accession>A0ABM1VUA8</accession>
<dbReference type="PANTHER" id="PTHR24230">
    <property type="entry name" value="G-PROTEIN COUPLED RECEPTOR"/>
    <property type="match status" value="1"/>
</dbReference>
<dbReference type="RefSeq" id="XP_035826000.1">
    <property type="nucleotide sequence ID" value="XM_035970107.1"/>
</dbReference>
<dbReference type="SUPFAM" id="SSF81321">
    <property type="entry name" value="Family A G protein-coupled receptor-like"/>
    <property type="match status" value="1"/>
</dbReference>
<keyword evidence="11" id="KW-1185">Reference proteome</keyword>
<keyword evidence="8" id="KW-0807">Transducer</keyword>
<feature type="transmembrane region" description="Helical" evidence="9">
    <location>
        <begin position="56"/>
        <end position="86"/>
    </location>
</feature>
<evidence type="ECO:0000313" key="11">
    <source>
        <dbReference type="Proteomes" id="UP000694888"/>
    </source>
</evidence>
<evidence type="ECO:0000256" key="7">
    <source>
        <dbReference type="ARBA" id="ARBA00023170"/>
    </source>
</evidence>
<evidence type="ECO:0000256" key="9">
    <source>
        <dbReference type="SAM" id="Phobius"/>
    </source>
</evidence>
<evidence type="ECO:0000313" key="12">
    <source>
        <dbReference type="RefSeq" id="XP_035826000.1"/>
    </source>
</evidence>
<protein>
    <submittedName>
        <fullName evidence="12">Uncharacterized protein LOC118477795</fullName>
    </submittedName>
</protein>
<keyword evidence="6 9" id="KW-0472">Membrane</keyword>
<reference evidence="12" key="1">
    <citation type="submission" date="2025-08" db="UniProtKB">
        <authorList>
            <consortium name="RefSeq"/>
        </authorList>
    </citation>
    <scope>IDENTIFICATION</scope>
</reference>
<dbReference type="Proteomes" id="UP000694888">
    <property type="component" value="Unplaced"/>
</dbReference>
<evidence type="ECO:0000256" key="1">
    <source>
        <dbReference type="ARBA" id="ARBA00004651"/>
    </source>
</evidence>
<keyword evidence="2" id="KW-1003">Cell membrane</keyword>
<evidence type="ECO:0000256" key="8">
    <source>
        <dbReference type="ARBA" id="ARBA00023224"/>
    </source>
</evidence>
<keyword evidence="5" id="KW-0297">G-protein coupled receptor</keyword>
<evidence type="ECO:0000256" key="6">
    <source>
        <dbReference type="ARBA" id="ARBA00023136"/>
    </source>
</evidence>
<keyword evidence="4 9" id="KW-1133">Transmembrane helix</keyword>
<evidence type="ECO:0000256" key="2">
    <source>
        <dbReference type="ARBA" id="ARBA00022475"/>
    </source>
</evidence>
<feature type="transmembrane region" description="Helical" evidence="9">
    <location>
        <begin position="205"/>
        <end position="225"/>
    </location>
</feature>
<gene>
    <name evidence="12" type="primary">LOC118477795</name>
</gene>
<feature type="transmembrane region" description="Helical" evidence="9">
    <location>
        <begin position="101"/>
        <end position="125"/>
    </location>
</feature>
<proteinExistence type="predicted"/>
<feature type="transmembrane region" description="Helical" evidence="9">
    <location>
        <begin position="446"/>
        <end position="464"/>
    </location>
</feature>
<organism evidence="11 12">
    <name type="scientific">Aplysia californica</name>
    <name type="common">California sea hare</name>
    <dbReference type="NCBI Taxonomy" id="6500"/>
    <lineage>
        <taxon>Eukaryota</taxon>
        <taxon>Metazoa</taxon>
        <taxon>Spiralia</taxon>
        <taxon>Lophotrochozoa</taxon>
        <taxon>Mollusca</taxon>
        <taxon>Gastropoda</taxon>
        <taxon>Heterobranchia</taxon>
        <taxon>Euthyneura</taxon>
        <taxon>Tectipleura</taxon>
        <taxon>Aplysiida</taxon>
        <taxon>Aplysioidea</taxon>
        <taxon>Aplysiidae</taxon>
        <taxon>Aplysia</taxon>
    </lineage>
</organism>
<keyword evidence="7" id="KW-0675">Receptor</keyword>
<dbReference type="GeneID" id="118477795"/>
<feature type="transmembrane region" description="Helical" evidence="9">
    <location>
        <begin position="24"/>
        <end position="44"/>
    </location>
</feature>
<dbReference type="InterPro" id="IPR017452">
    <property type="entry name" value="GPCR_Rhodpsn_7TM"/>
</dbReference>
<name>A0ABM1VUA8_APLCA</name>
<evidence type="ECO:0000256" key="5">
    <source>
        <dbReference type="ARBA" id="ARBA00023040"/>
    </source>
</evidence>
<dbReference type="InterPro" id="IPR000276">
    <property type="entry name" value="GPCR_Rhodpsn"/>
</dbReference>
<sequence length="496" mass="55776">MGAGYNTSEGALMSLNDYIVAQQVVAYSGILISIFGTVSNCINIKTFLAMGIRDGVIVSFLSLSISDLLTSIMTFILSVCLVLHVLEISKGIIFSHQPRMLAIFAVDLGFMTYLVTVLTTMYIAVTRCLCVVRPLHFKNTFSRSRSIAILVSFNFLAISSYIPLFANQGVQKQFSKKLNRTRFDIWLSPEREKIKDGLFLVTQTIIPFVTEFVIIVCVMVMINSLRKASRFRKSASSAWTLPSIQTGRLQHVEKMKEKQTSPSIVEISELYQVAIEQDTDTQNKTVNNRDDEYFTDTPSTECSEPALENVADSHCSSTTKLSCISSAYCISEGLISTQDFEKTIPQTDVTIVTEVNRINLQNVNGRKTSGPLNPTPKDSHDYGREPILGLSGRDLQVVNQVVLISVIFIVLNTPSMVTGVAGVLVPEFDANWEKDKYVRLYLFASFLRRVLEQINCSLNIFIYFRFNSKFRNFLQPKCIGRFGQRFLARECSQVER</sequence>